<dbReference type="PANTHER" id="PTHR46612:SF1">
    <property type="entry name" value="XYLOSIDE XYLOSYLTRANSFERASE 1"/>
    <property type="match status" value="1"/>
</dbReference>
<accession>A0AA88L0H6</accession>
<dbReference type="GO" id="GO:0016266">
    <property type="term" value="P:protein O-linked glycosylation via N-acetyl-galactosamine"/>
    <property type="evidence" value="ECO:0007669"/>
    <property type="project" value="TreeGrafter"/>
</dbReference>
<sequence>MIRLPCTDKFLNSLERKIKELKLEKPYPGFPGFNAGLILFDLEKMRRSKEYNYRLSDSGYISLFEKYHVNSGVGDQDFFTCLGAEYPQIYYKLDCTFNRQIGSLRYMDPVFEEYHRCDKERQKIDKLIPYVKKFRDYAASKQNQVFSQFVFQKSDQWHTENVDKFIAELKILVKTCGYNNESEMSRNNIVCGVKSALIREKPLAEGHGLTLERATTICRAFETIQTQLKNTPECYFCGGQYTRNHVNPVKGKTCSKCKKINHFARICKSKAVNFVEHLHSENLPSRELPDNSNSGEECDLYLYAFNRNDSKDEANASLYINERMKIDFKVGTGAQANLIPQHYLQILSPKPTLQTTSHRLTSYCASQIPSLGKYKLQCRYKNGQSKPKLFYVVASRATPSIRLKSSLERNLVKLILNIEANKPTDH</sequence>
<dbReference type="EMBL" id="JAVRJZ010000018">
    <property type="protein sequence ID" value="KAK2708236.1"/>
    <property type="molecule type" value="Genomic_DNA"/>
</dbReference>
<gene>
    <name evidence="1" type="ORF">QYM36_013988</name>
</gene>
<dbReference type="SUPFAM" id="SSF53448">
    <property type="entry name" value="Nucleotide-diphospho-sugar transferases"/>
    <property type="match status" value="1"/>
</dbReference>
<proteinExistence type="predicted"/>
<protein>
    <submittedName>
        <fullName evidence="1">Uncharacterized protein</fullName>
    </submittedName>
</protein>
<dbReference type="Proteomes" id="UP001187531">
    <property type="component" value="Unassembled WGS sequence"/>
</dbReference>
<name>A0AA88L0H6_ARTSF</name>
<comment type="caution">
    <text evidence="1">The sequence shown here is derived from an EMBL/GenBank/DDBJ whole genome shotgun (WGS) entry which is preliminary data.</text>
</comment>
<evidence type="ECO:0000313" key="1">
    <source>
        <dbReference type="EMBL" id="KAK2708236.1"/>
    </source>
</evidence>
<dbReference type="InterPro" id="IPR042465">
    <property type="entry name" value="XXLT1"/>
</dbReference>
<dbReference type="GO" id="GO:0005789">
    <property type="term" value="C:endoplasmic reticulum membrane"/>
    <property type="evidence" value="ECO:0007669"/>
    <property type="project" value="TreeGrafter"/>
</dbReference>
<dbReference type="InterPro" id="IPR029044">
    <property type="entry name" value="Nucleotide-diphossugar_trans"/>
</dbReference>
<dbReference type="AlphaFoldDB" id="A0AA88L0H6"/>
<reference evidence="1" key="1">
    <citation type="submission" date="2023-07" db="EMBL/GenBank/DDBJ databases">
        <title>Chromosome-level genome assembly of Artemia franciscana.</title>
        <authorList>
            <person name="Jo E."/>
        </authorList>
    </citation>
    <scope>NUCLEOTIDE SEQUENCE</scope>
    <source>
        <tissue evidence="1">Whole body</tissue>
    </source>
</reference>
<dbReference type="PANTHER" id="PTHR46612">
    <property type="entry name" value="XYLOSIDE XYLOSYLTRANSFERASE 1"/>
    <property type="match status" value="1"/>
</dbReference>
<dbReference type="Gene3D" id="3.90.550.10">
    <property type="entry name" value="Spore Coat Polysaccharide Biosynthesis Protein SpsA, Chain A"/>
    <property type="match status" value="1"/>
</dbReference>
<evidence type="ECO:0000313" key="2">
    <source>
        <dbReference type="Proteomes" id="UP001187531"/>
    </source>
</evidence>
<keyword evidence="2" id="KW-1185">Reference proteome</keyword>
<organism evidence="1 2">
    <name type="scientific">Artemia franciscana</name>
    <name type="common">Brine shrimp</name>
    <name type="synonym">Artemia sanfranciscana</name>
    <dbReference type="NCBI Taxonomy" id="6661"/>
    <lineage>
        <taxon>Eukaryota</taxon>
        <taxon>Metazoa</taxon>
        <taxon>Ecdysozoa</taxon>
        <taxon>Arthropoda</taxon>
        <taxon>Crustacea</taxon>
        <taxon>Branchiopoda</taxon>
        <taxon>Anostraca</taxon>
        <taxon>Artemiidae</taxon>
        <taxon>Artemia</taxon>
    </lineage>
</organism>
<dbReference type="GO" id="GO:0140560">
    <property type="term" value="F:xylosyl alpha-1,3-xylosyltransferase activity"/>
    <property type="evidence" value="ECO:0007669"/>
    <property type="project" value="TreeGrafter"/>
</dbReference>